<dbReference type="EMBL" id="AAZO01003904">
    <property type="status" value="NOT_ANNOTATED_CDS"/>
    <property type="molecule type" value="Genomic_DNA"/>
</dbReference>
<keyword evidence="3" id="KW-0445">Lipid transport</keyword>
<dbReference type="HOGENOM" id="CLU_273891_0_0_1"/>
<evidence type="ECO:0000256" key="6">
    <source>
        <dbReference type="SAM" id="MobiDB-lite"/>
    </source>
</evidence>
<keyword evidence="2" id="KW-0813">Transport</keyword>
<reference evidence="10" key="2">
    <citation type="submission" date="2007-04" db="EMBL/GenBank/DDBJ databases">
        <title>The genome of the human body louse.</title>
        <authorList>
            <consortium name="The Human Body Louse Genome Consortium"/>
            <person name="Kirkness E."/>
            <person name="Walenz B."/>
            <person name="Hass B."/>
            <person name="Bruggner R."/>
            <person name="Strausberg R."/>
        </authorList>
    </citation>
    <scope>NUCLEOTIDE SEQUENCE</scope>
    <source>
        <strain evidence="10">USDA</strain>
    </source>
</reference>
<keyword evidence="4" id="KW-0446">Lipid-binding</keyword>
<dbReference type="InterPro" id="IPR031468">
    <property type="entry name" value="SMP_LBD"/>
</dbReference>
<dbReference type="EnsemblMetazoa" id="PHUM335410-RA">
    <property type="protein sequence ID" value="PHUM335410-PA"/>
    <property type="gene ID" value="PHUM335410"/>
</dbReference>
<dbReference type="CDD" id="cd21669">
    <property type="entry name" value="SMP_SF"/>
    <property type="match status" value="1"/>
</dbReference>
<feature type="domain" description="C2" evidence="8">
    <location>
        <begin position="574"/>
        <end position="694"/>
    </location>
</feature>
<comment type="subcellular location">
    <subcellularLocation>
        <location evidence="1">Membrane</location>
    </subcellularLocation>
</comment>
<evidence type="ECO:0000313" key="10">
    <source>
        <dbReference type="EMBL" id="EEB14946.1"/>
    </source>
</evidence>
<dbReference type="InterPro" id="IPR000008">
    <property type="entry name" value="C2_dom"/>
</dbReference>
<dbReference type="STRING" id="121224.E0VNJ0"/>
<evidence type="ECO:0000256" key="3">
    <source>
        <dbReference type="ARBA" id="ARBA00023055"/>
    </source>
</evidence>
<keyword evidence="7" id="KW-0812">Transmembrane</keyword>
<evidence type="ECO:0000256" key="7">
    <source>
        <dbReference type="SAM" id="Phobius"/>
    </source>
</evidence>
<dbReference type="Gene3D" id="2.60.40.150">
    <property type="entry name" value="C2 domain"/>
    <property type="match status" value="2"/>
</dbReference>
<evidence type="ECO:0000313" key="12">
    <source>
        <dbReference type="Proteomes" id="UP000009046"/>
    </source>
</evidence>
<dbReference type="GO" id="GO:0006869">
    <property type="term" value="P:lipid transport"/>
    <property type="evidence" value="ECO:0007669"/>
    <property type="project" value="UniProtKB-KW"/>
</dbReference>
<dbReference type="CTD" id="8231767"/>
<feature type="transmembrane region" description="Helical" evidence="7">
    <location>
        <begin position="7"/>
        <end position="32"/>
    </location>
</feature>
<feature type="compositionally biased region" description="Polar residues" evidence="6">
    <location>
        <begin position="812"/>
        <end position="847"/>
    </location>
</feature>
<sequence>MNGTIFCGWMIGASGLSVAWLVLLIFIIAAVWSSSLLKIIETAKNEEILRIRRRKALCKDETAEWVNFLFNRWWMVNSRSVFSIVKERLEPLLNYAKPSFVENVKLRQFTFGEDTPCVKSVKMYDVIDGKRTPYCGRNINSERSSQNQVALIVDLYLNSEDFRLVLNTRLFGKGMGVDLDIAMEKLNICGKLEVLLTIDMNSSFPHISEVSIMFIEKPEVWFSIRVLKSIQMMEVPVLKTWIHSVFMDALETALVDPGRLHLNFLKNQITPGVNNWVASAQGVLTITVSATQNGTGTGDSKWLVFKLGNQYFKSTTLSQNWIQTSSFLVESLKTDKLIIKLKSRRLISTVTLAQYEMFLNDYNLNSTHCVETSLQKKITKGSSIPSINVKLEYTPLPSISLDQPHMFSINASYEDSSVVSGVITVFIHSAQGLTFSDPNHSNSYCMLFNDRRKVLTTHCIHNSTSPQWQSRCQFLVNNYSHTSLAFVVCCSWNPKKISNDEMLGVAVFNFTEGETWVHNRQLTMNGCAFNTPTINVSIIFQPVDGISDTNRKNSFSPNGDDFIFFSKLDLIGKTDQEIQSGLNISQILASGSGLMEVTILQARDLVPMDKNGFSDPYYELRVNGECKYKSGVKKKTLNPVWEENAIMGIPKPGETFDITIWDRDILGKNDFLGNIGFTVEEIREISTLNEPKWFSLQEVKSGSVELKIRIISEDLATLDGIDKKSYSNNLEVSKNSSESSPVIRRKSMERSHIRLGVNVPPPTPPRTISVPHHKNATQQLIEQVNKNITNGFPKFICDNSDASTYSSIQSLSRDVNVENSPSLTRTSSRASSNAPFETNCTSKQTSPQPLPPKKNLDVEVSAFRSMKEKVSKSLRLRRFKSELSVRQENKNSKKFKGHDDEIDFFKREPLSHAISQPNVRNGKGLAPRPTELQIGSTGRPDKYTGVEGKVIQAQGLHVAHVAQLYCRIKLIGAQTESKNGKSQQNNNNGKTLAKSHLLPAVPNPQFDLHFQISSPENVPRQAVLLFEIRSSGKEIVAVRRVTLQDLLSNEGKETHTWLALSNGATLEITIAHGRELKKQTKKLFRTTPFGGKNCFETLFRTKFKISYVRERVR</sequence>
<dbReference type="PROSITE" id="PS51847">
    <property type="entry name" value="SMP"/>
    <property type="match status" value="1"/>
</dbReference>
<accession>E0VNJ0</accession>
<evidence type="ECO:0000256" key="2">
    <source>
        <dbReference type="ARBA" id="ARBA00022448"/>
    </source>
</evidence>
<reference evidence="11" key="3">
    <citation type="submission" date="2021-02" db="UniProtKB">
        <authorList>
            <consortium name="EnsemblMetazoa"/>
        </authorList>
    </citation>
    <scope>IDENTIFICATION</scope>
    <source>
        <strain evidence="11">USDA</strain>
    </source>
</reference>
<dbReference type="Pfam" id="PF25669">
    <property type="entry name" value="SMP_MUG190-like"/>
    <property type="match status" value="1"/>
</dbReference>
<dbReference type="EMBL" id="DS235339">
    <property type="protein sequence ID" value="EEB14946.1"/>
    <property type="molecule type" value="Genomic_DNA"/>
</dbReference>
<dbReference type="SUPFAM" id="SSF49562">
    <property type="entry name" value="C2 domain (Calcium/lipid-binding domain, CaLB)"/>
    <property type="match status" value="3"/>
</dbReference>
<dbReference type="InterPro" id="IPR052455">
    <property type="entry name" value="Tricalbin_domain"/>
</dbReference>
<feature type="region of interest" description="Disordered" evidence="6">
    <location>
        <begin position="915"/>
        <end position="940"/>
    </location>
</feature>
<feature type="region of interest" description="Disordered" evidence="6">
    <location>
        <begin position="812"/>
        <end position="854"/>
    </location>
</feature>
<name>E0VNJ0_PEDHC</name>
<organism>
    <name type="scientific">Pediculus humanus subsp. corporis</name>
    <name type="common">Body louse</name>
    <dbReference type="NCBI Taxonomy" id="121224"/>
    <lineage>
        <taxon>Eukaryota</taxon>
        <taxon>Metazoa</taxon>
        <taxon>Ecdysozoa</taxon>
        <taxon>Arthropoda</taxon>
        <taxon>Hexapoda</taxon>
        <taxon>Insecta</taxon>
        <taxon>Pterygota</taxon>
        <taxon>Neoptera</taxon>
        <taxon>Paraneoptera</taxon>
        <taxon>Psocodea</taxon>
        <taxon>Troctomorpha</taxon>
        <taxon>Phthiraptera</taxon>
        <taxon>Anoplura</taxon>
        <taxon>Pediculidae</taxon>
        <taxon>Pediculus</taxon>
    </lineage>
</organism>
<dbReference type="OMA" id="YIPLCED"/>
<dbReference type="InterPro" id="IPR035892">
    <property type="entry name" value="C2_domain_sf"/>
</dbReference>
<dbReference type="OrthoDB" id="270970at2759"/>
<reference evidence="10" key="1">
    <citation type="submission" date="2007-04" db="EMBL/GenBank/DDBJ databases">
        <title>Annotation of Pediculus humanus corporis strain USDA.</title>
        <authorList>
            <person name="Kirkness E."/>
            <person name="Hannick L."/>
            <person name="Hass B."/>
            <person name="Bruggner R."/>
            <person name="Lawson D."/>
            <person name="Bidwell S."/>
            <person name="Joardar V."/>
            <person name="Caler E."/>
            <person name="Walenz B."/>
            <person name="Inman J."/>
            <person name="Schobel S."/>
            <person name="Galinsky K."/>
            <person name="Amedeo P."/>
            <person name="Strausberg R."/>
        </authorList>
    </citation>
    <scope>NUCLEOTIDE SEQUENCE</scope>
    <source>
        <strain evidence="10">USDA</strain>
    </source>
</reference>
<keyword evidence="5 7" id="KW-0472">Membrane</keyword>
<dbReference type="PANTHER" id="PTHR46980:SF2">
    <property type="entry name" value="TRICALBIN-1-RELATED"/>
    <property type="match status" value="1"/>
</dbReference>
<protein>
    <submittedName>
        <fullName evidence="10 11">Synaptotagmin, putative</fullName>
    </submittedName>
</protein>
<proteinExistence type="predicted"/>
<dbReference type="eggNOG" id="KOG2059">
    <property type="taxonomic scope" value="Eukaryota"/>
</dbReference>
<feature type="domain" description="SMP-LTD" evidence="9">
    <location>
        <begin position="59"/>
        <end position="265"/>
    </location>
</feature>
<dbReference type="Proteomes" id="UP000009046">
    <property type="component" value="Unassembled WGS sequence"/>
</dbReference>
<dbReference type="PANTHER" id="PTHR46980">
    <property type="entry name" value="TRICALBIN-1-RELATED"/>
    <property type="match status" value="1"/>
</dbReference>
<keyword evidence="12" id="KW-1185">Reference proteome</keyword>
<feature type="compositionally biased region" description="Polar residues" evidence="6">
    <location>
        <begin position="731"/>
        <end position="740"/>
    </location>
</feature>
<evidence type="ECO:0000259" key="8">
    <source>
        <dbReference type="PROSITE" id="PS50004"/>
    </source>
</evidence>
<dbReference type="GeneID" id="8231767"/>
<dbReference type="CDD" id="cd00030">
    <property type="entry name" value="C2"/>
    <property type="match status" value="2"/>
</dbReference>
<evidence type="ECO:0000256" key="5">
    <source>
        <dbReference type="ARBA" id="ARBA00023136"/>
    </source>
</evidence>
<gene>
    <name evidence="11" type="primary">8231767</name>
    <name evidence="10" type="ORF">Phum_PHUM335410</name>
</gene>
<dbReference type="GO" id="GO:0008289">
    <property type="term" value="F:lipid binding"/>
    <property type="evidence" value="ECO:0007669"/>
    <property type="project" value="UniProtKB-KW"/>
</dbReference>
<dbReference type="eggNOG" id="KOG1012">
    <property type="taxonomic scope" value="Eukaryota"/>
</dbReference>
<dbReference type="VEuPathDB" id="VectorBase:PHUM335410"/>
<evidence type="ECO:0000256" key="4">
    <source>
        <dbReference type="ARBA" id="ARBA00023121"/>
    </source>
</evidence>
<feature type="domain" description="C2" evidence="8">
    <location>
        <begin position="403"/>
        <end position="524"/>
    </location>
</feature>
<dbReference type="InParanoid" id="E0VNJ0"/>
<dbReference type="SMART" id="SM00239">
    <property type="entry name" value="C2"/>
    <property type="match status" value="3"/>
</dbReference>
<keyword evidence="7" id="KW-1133">Transmembrane helix</keyword>
<dbReference type="AlphaFoldDB" id="E0VNJ0"/>
<dbReference type="Pfam" id="PF00168">
    <property type="entry name" value="C2"/>
    <property type="match status" value="2"/>
</dbReference>
<evidence type="ECO:0000259" key="9">
    <source>
        <dbReference type="PROSITE" id="PS51847"/>
    </source>
</evidence>
<evidence type="ECO:0000313" key="11">
    <source>
        <dbReference type="EnsemblMetazoa" id="PHUM335410-PA"/>
    </source>
</evidence>
<dbReference type="PROSITE" id="PS50004">
    <property type="entry name" value="C2"/>
    <property type="match status" value="2"/>
</dbReference>
<evidence type="ECO:0000256" key="1">
    <source>
        <dbReference type="ARBA" id="ARBA00004370"/>
    </source>
</evidence>
<dbReference type="KEGG" id="phu:Phum_PHUM335410"/>
<dbReference type="GO" id="GO:0016020">
    <property type="term" value="C:membrane"/>
    <property type="evidence" value="ECO:0007669"/>
    <property type="project" value="UniProtKB-SubCell"/>
</dbReference>
<dbReference type="RefSeq" id="XP_002427684.1">
    <property type="nucleotide sequence ID" value="XM_002427639.1"/>
</dbReference>
<feature type="region of interest" description="Disordered" evidence="6">
    <location>
        <begin position="731"/>
        <end position="766"/>
    </location>
</feature>